<dbReference type="AlphaFoldDB" id="A0A0A8K5W7"/>
<dbReference type="OrthoDB" id="5432555at2"/>
<gene>
    <name evidence="3" type="ORF">GL4_2772</name>
</gene>
<dbReference type="PROSITE" id="PS51353">
    <property type="entry name" value="ARSC"/>
    <property type="match status" value="1"/>
</dbReference>
<organism evidence="3 4">
    <name type="scientific">Methyloceanibacter caenitepidi</name>
    <dbReference type="NCBI Taxonomy" id="1384459"/>
    <lineage>
        <taxon>Bacteria</taxon>
        <taxon>Pseudomonadati</taxon>
        <taxon>Pseudomonadota</taxon>
        <taxon>Alphaproteobacteria</taxon>
        <taxon>Hyphomicrobiales</taxon>
        <taxon>Hyphomicrobiaceae</taxon>
        <taxon>Methyloceanibacter</taxon>
    </lineage>
</organism>
<evidence type="ECO:0000256" key="2">
    <source>
        <dbReference type="PROSITE-ProRule" id="PRU01282"/>
    </source>
</evidence>
<dbReference type="NCBIfam" id="TIGR01616">
    <property type="entry name" value="nitro_assoc"/>
    <property type="match status" value="1"/>
</dbReference>
<dbReference type="STRING" id="1384459.GL4_2772"/>
<dbReference type="KEGG" id="mcg:GL4_2772"/>
<dbReference type="InterPro" id="IPR036249">
    <property type="entry name" value="Thioredoxin-like_sf"/>
</dbReference>
<protein>
    <submittedName>
        <fullName evidence="3">Nitrogenase-associated protein NifO</fullName>
    </submittedName>
</protein>
<evidence type="ECO:0000256" key="1">
    <source>
        <dbReference type="ARBA" id="ARBA00007198"/>
    </source>
</evidence>
<sequence>MARIIFYEKPGCGGNARQKALLMASGHEVDVRNLLSEAWTPEMLRAFFGTRPVSAWFNPSAARIKSGEIDPHSIAASKALALMIEDPRLIRRPLLQVGARRETGFEQDQVDIWIGLSSTRERVDETYLKSGAGA</sequence>
<reference evidence="3 4" key="1">
    <citation type="submission" date="2014-09" db="EMBL/GenBank/DDBJ databases">
        <title>Genome sequencing of Methyloceanibacter caenitepidi Gela4.</title>
        <authorList>
            <person name="Takeuchi M."/>
            <person name="Susumu S."/>
            <person name="Kamagata Y."/>
            <person name="Oshima K."/>
            <person name="Hattori M."/>
            <person name="Iwasaki W."/>
        </authorList>
    </citation>
    <scope>NUCLEOTIDE SEQUENCE [LARGE SCALE GENOMIC DNA]</scope>
    <source>
        <strain evidence="3 4">Gela4</strain>
    </source>
</reference>
<keyword evidence="4" id="KW-1185">Reference proteome</keyword>
<dbReference type="InterPro" id="IPR006660">
    <property type="entry name" value="Arsenate_reductase-like"/>
</dbReference>
<dbReference type="Pfam" id="PF03960">
    <property type="entry name" value="ArsC"/>
    <property type="match status" value="1"/>
</dbReference>
<dbReference type="SUPFAM" id="SSF52833">
    <property type="entry name" value="Thioredoxin-like"/>
    <property type="match status" value="1"/>
</dbReference>
<evidence type="ECO:0000313" key="3">
    <source>
        <dbReference type="EMBL" id="BAQ18206.1"/>
    </source>
</evidence>
<proteinExistence type="inferred from homology"/>
<dbReference type="CDD" id="cd03033">
    <property type="entry name" value="ArsC_15kD"/>
    <property type="match status" value="1"/>
</dbReference>
<dbReference type="RefSeq" id="WP_045368263.1">
    <property type="nucleotide sequence ID" value="NZ_AP014648.1"/>
</dbReference>
<dbReference type="EMBL" id="AP014648">
    <property type="protein sequence ID" value="BAQ18206.1"/>
    <property type="molecule type" value="Genomic_DNA"/>
</dbReference>
<dbReference type="Gene3D" id="3.40.30.10">
    <property type="entry name" value="Glutaredoxin"/>
    <property type="match status" value="1"/>
</dbReference>
<dbReference type="Proteomes" id="UP000031643">
    <property type="component" value="Chromosome"/>
</dbReference>
<accession>A0A0A8K5W7</accession>
<dbReference type="InterPro" id="IPR006503">
    <property type="entry name" value="Nase-assoc"/>
</dbReference>
<dbReference type="HOGENOM" id="CLU_133290_0_0_5"/>
<dbReference type="PANTHER" id="PTHR30041">
    <property type="entry name" value="ARSENATE REDUCTASE"/>
    <property type="match status" value="1"/>
</dbReference>
<name>A0A0A8K5W7_9HYPH</name>
<dbReference type="PANTHER" id="PTHR30041:SF8">
    <property type="entry name" value="PROTEIN YFFB"/>
    <property type="match status" value="1"/>
</dbReference>
<comment type="similarity">
    <text evidence="1 2">Belongs to the ArsC family.</text>
</comment>
<evidence type="ECO:0000313" key="4">
    <source>
        <dbReference type="Proteomes" id="UP000031643"/>
    </source>
</evidence>